<proteinExistence type="predicted"/>
<dbReference type="Proteomes" id="UP001365542">
    <property type="component" value="Unassembled WGS sequence"/>
</dbReference>
<accession>A0AAV9WST1</accession>
<evidence type="ECO:0000313" key="3">
    <source>
        <dbReference type="Proteomes" id="UP001365542"/>
    </source>
</evidence>
<gene>
    <name evidence="2" type="ORF">TWF694_005336</name>
</gene>
<dbReference type="EMBL" id="JAVHJO010000017">
    <property type="protein sequence ID" value="KAK6525190.1"/>
    <property type="molecule type" value="Genomic_DNA"/>
</dbReference>
<keyword evidence="3" id="KW-1185">Reference proteome</keyword>
<evidence type="ECO:0000313" key="2">
    <source>
        <dbReference type="EMBL" id="KAK6525190.1"/>
    </source>
</evidence>
<protein>
    <recommendedName>
        <fullName evidence="4">Clr5 domain-containing protein</fullName>
    </recommendedName>
</protein>
<name>A0AAV9WST1_9PEZI</name>
<organism evidence="2 3">
    <name type="scientific">Orbilia ellipsospora</name>
    <dbReference type="NCBI Taxonomy" id="2528407"/>
    <lineage>
        <taxon>Eukaryota</taxon>
        <taxon>Fungi</taxon>
        <taxon>Dikarya</taxon>
        <taxon>Ascomycota</taxon>
        <taxon>Pezizomycotina</taxon>
        <taxon>Orbiliomycetes</taxon>
        <taxon>Orbiliales</taxon>
        <taxon>Orbiliaceae</taxon>
        <taxon>Orbilia</taxon>
    </lineage>
</organism>
<sequence length="600" mass="69066">MSALEQSISVLRVSKAERKRRYTPNATWDHIKDFVCNEAQNGRAQMSIITGLQQRGVDMELYQLKRLLRQWGVSDRNIKQKNRKYIFETEKTARLKGKRIRRWRFRDTGNEVKETQIKRILMADEKEFENIESSPGYLVPSPIDNMTPCPASPQDENISGDGKLVDFEQKHNVSIPLRPSPIRDASIAVGPTYFESLSSAGDSWKSEQLDIVSASEAITTTGTVYKTIGQTKQFEIPTARTDSDRNQGSQRATHHSHDCQEANAITWGYAEFCLTRVRKNFSGADAPTKRILFPRKSSIPSALTDLSIPNSDFTSSDSFSPSSSSPETVAQPPHEFLESFCEDLLRAIEWQDSSQTNKFDHNFPNTRSALEIAERISRICKSELETNLNLQAELARDYLTEVDKLQSENGISRTEAERLFHAGNWDRMLEYEVLSYEQALSIKQAAYVPPDATMKYIYHYFLSKFYERVAGLWVSIGCDSPTLLDSFRKPKFTRYDSITFRSQAAHLPYFIERYGAGIPALWCLESFIFLLMRYEADKEFNCQMLEMYRIVVDKMLLPPSMVEEYADYYVDRVINEHVENSNLEDALEIAWWHFVRKKTV</sequence>
<evidence type="ECO:0000256" key="1">
    <source>
        <dbReference type="SAM" id="MobiDB-lite"/>
    </source>
</evidence>
<comment type="caution">
    <text evidence="2">The sequence shown here is derived from an EMBL/GenBank/DDBJ whole genome shotgun (WGS) entry which is preliminary data.</text>
</comment>
<feature type="region of interest" description="Disordered" evidence="1">
    <location>
        <begin position="235"/>
        <end position="258"/>
    </location>
</feature>
<evidence type="ECO:0008006" key="4">
    <source>
        <dbReference type="Google" id="ProtNLM"/>
    </source>
</evidence>
<reference evidence="2 3" key="1">
    <citation type="submission" date="2019-10" db="EMBL/GenBank/DDBJ databases">
        <authorList>
            <person name="Palmer J.M."/>
        </authorList>
    </citation>
    <scope>NUCLEOTIDE SEQUENCE [LARGE SCALE GENOMIC DNA]</scope>
    <source>
        <strain evidence="2 3">TWF694</strain>
    </source>
</reference>
<dbReference type="AlphaFoldDB" id="A0AAV9WST1"/>